<protein>
    <submittedName>
        <fullName evidence="1">Uncharacterized protein</fullName>
    </submittedName>
</protein>
<dbReference type="Proteomes" id="UP000179243">
    <property type="component" value="Unassembled WGS sequence"/>
</dbReference>
<evidence type="ECO:0000313" key="2">
    <source>
        <dbReference type="Proteomes" id="UP000179243"/>
    </source>
</evidence>
<proteinExistence type="predicted"/>
<accession>A0A1F7F0G0</accession>
<dbReference type="EMBL" id="MFYX01000153">
    <property type="protein sequence ID" value="OGK00139.1"/>
    <property type="molecule type" value="Genomic_DNA"/>
</dbReference>
<reference evidence="1 2" key="1">
    <citation type="journal article" date="2016" name="Nat. Commun.">
        <title>Thousands of microbial genomes shed light on interconnected biogeochemical processes in an aquifer system.</title>
        <authorList>
            <person name="Anantharaman K."/>
            <person name="Brown C.T."/>
            <person name="Hug L.A."/>
            <person name="Sharon I."/>
            <person name="Castelle C.J."/>
            <person name="Probst A.J."/>
            <person name="Thomas B.C."/>
            <person name="Singh A."/>
            <person name="Wilkins M.J."/>
            <person name="Karaoz U."/>
            <person name="Brodie E.L."/>
            <person name="Williams K.H."/>
            <person name="Hubbard S.S."/>
            <person name="Banfield J.F."/>
        </authorList>
    </citation>
    <scope>NUCLEOTIDE SEQUENCE [LARGE SCALE GENOMIC DNA]</scope>
</reference>
<evidence type="ECO:0000313" key="1">
    <source>
        <dbReference type="EMBL" id="OGK00139.1"/>
    </source>
</evidence>
<dbReference type="AlphaFoldDB" id="A0A1F7F0G0"/>
<sequence length="82" mass="9223">MTIQATRIGDYYFPVFGSEVSVEQSLYTNARTSFNDVIVAGYGNCGLCGLYYYWGERSSTYADAYNYVEASVRAINILRGLF</sequence>
<gene>
    <name evidence="1" type="ORF">A2519_22095</name>
</gene>
<organism evidence="1 2">
    <name type="scientific">Candidatus Raymondbacteria bacterium RIFOXYD12_FULL_49_13</name>
    <dbReference type="NCBI Taxonomy" id="1817890"/>
    <lineage>
        <taxon>Bacteria</taxon>
        <taxon>Raymondiibacteriota</taxon>
    </lineage>
</organism>
<comment type="caution">
    <text evidence="1">The sequence shown here is derived from an EMBL/GenBank/DDBJ whole genome shotgun (WGS) entry which is preliminary data.</text>
</comment>
<name>A0A1F7F0G0_UNCRA</name>